<keyword evidence="1" id="KW-1133">Transmembrane helix</keyword>
<keyword evidence="1" id="KW-0472">Membrane</keyword>
<evidence type="ECO:0000313" key="3">
    <source>
        <dbReference type="EnsemblPlants" id="PAC:32950550.CDS.1"/>
    </source>
</evidence>
<dbReference type="EnsemblPlants" id="Pp3c23_13078V3.1">
    <property type="protein sequence ID" value="PAC:32950550.CDS.1"/>
    <property type="gene ID" value="Pp3c23_13078"/>
</dbReference>
<keyword evidence="1" id="KW-0812">Transmembrane</keyword>
<evidence type="ECO:0000313" key="4">
    <source>
        <dbReference type="Proteomes" id="UP000006727"/>
    </source>
</evidence>
<sequence length="77" mass="8990">MNLLRTRSSSALDIFNRCDYFSRSFSFCFSSFFAFFCVFFPPSKCGRWILQHHLQLRMGLYPDATLTWTLASDDVTA</sequence>
<feature type="transmembrane region" description="Helical" evidence="1">
    <location>
        <begin position="20"/>
        <end position="40"/>
    </location>
</feature>
<evidence type="ECO:0000313" key="2">
    <source>
        <dbReference type="EMBL" id="PNR29314.1"/>
    </source>
</evidence>
<name>A0A2K1IJ67_PHYPA</name>
<dbReference type="AlphaFoldDB" id="A0A2K1IJ67"/>
<organism evidence="2">
    <name type="scientific">Physcomitrium patens</name>
    <name type="common">Spreading-leaved earth moss</name>
    <name type="synonym">Physcomitrella patens</name>
    <dbReference type="NCBI Taxonomy" id="3218"/>
    <lineage>
        <taxon>Eukaryota</taxon>
        <taxon>Viridiplantae</taxon>
        <taxon>Streptophyta</taxon>
        <taxon>Embryophyta</taxon>
        <taxon>Bryophyta</taxon>
        <taxon>Bryophytina</taxon>
        <taxon>Bryopsida</taxon>
        <taxon>Funariidae</taxon>
        <taxon>Funariales</taxon>
        <taxon>Funariaceae</taxon>
        <taxon>Physcomitrium</taxon>
    </lineage>
</organism>
<accession>A0A2K1IJ67</accession>
<reference evidence="2 4" key="1">
    <citation type="journal article" date="2008" name="Science">
        <title>The Physcomitrella genome reveals evolutionary insights into the conquest of land by plants.</title>
        <authorList>
            <person name="Rensing S."/>
            <person name="Lang D."/>
            <person name="Zimmer A."/>
            <person name="Terry A."/>
            <person name="Salamov A."/>
            <person name="Shapiro H."/>
            <person name="Nishiyama T."/>
            <person name="Perroud P.-F."/>
            <person name="Lindquist E."/>
            <person name="Kamisugi Y."/>
            <person name="Tanahashi T."/>
            <person name="Sakakibara K."/>
            <person name="Fujita T."/>
            <person name="Oishi K."/>
            <person name="Shin-I T."/>
            <person name="Kuroki Y."/>
            <person name="Toyoda A."/>
            <person name="Suzuki Y."/>
            <person name="Hashimoto A."/>
            <person name="Yamaguchi K."/>
            <person name="Sugano A."/>
            <person name="Kohara Y."/>
            <person name="Fujiyama A."/>
            <person name="Anterola A."/>
            <person name="Aoki S."/>
            <person name="Ashton N."/>
            <person name="Barbazuk W.B."/>
            <person name="Barker E."/>
            <person name="Bennetzen J."/>
            <person name="Bezanilla M."/>
            <person name="Blankenship R."/>
            <person name="Cho S.H."/>
            <person name="Dutcher S."/>
            <person name="Estelle M."/>
            <person name="Fawcett J.A."/>
            <person name="Gundlach H."/>
            <person name="Hanada K."/>
            <person name="Heyl A."/>
            <person name="Hicks K.A."/>
            <person name="Hugh J."/>
            <person name="Lohr M."/>
            <person name="Mayer K."/>
            <person name="Melkozernov A."/>
            <person name="Murata T."/>
            <person name="Nelson D."/>
            <person name="Pils B."/>
            <person name="Prigge M."/>
            <person name="Reiss B."/>
            <person name="Renner T."/>
            <person name="Rombauts S."/>
            <person name="Rushton P."/>
            <person name="Sanderfoot A."/>
            <person name="Schween G."/>
            <person name="Shiu S.-H."/>
            <person name="Stueber K."/>
            <person name="Theodoulou F.L."/>
            <person name="Tu H."/>
            <person name="Van de Peer Y."/>
            <person name="Verrier P.J."/>
            <person name="Waters E."/>
            <person name="Wood A."/>
            <person name="Yang L."/>
            <person name="Cove D."/>
            <person name="Cuming A."/>
            <person name="Hasebe M."/>
            <person name="Lucas S."/>
            <person name="Mishler D.B."/>
            <person name="Reski R."/>
            <person name="Grigoriev I."/>
            <person name="Quatrano R.S."/>
            <person name="Boore J.L."/>
        </authorList>
    </citation>
    <scope>NUCLEOTIDE SEQUENCE [LARGE SCALE GENOMIC DNA]</scope>
    <source>
        <strain evidence="3 4">cv. Gransden 2004</strain>
    </source>
</reference>
<dbReference type="EMBL" id="ABEU02000023">
    <property type="protein sequence ID" value="PNR29314.1"/>
    <property type="molecule type" value="Genomic_DNA"/>
</dbReference>
<dbReference type="Proteomes" id="UP000006727">
    <property type="component" value="Chromosome 23"/>
</dbReference>
<protein>
    <submittedName>
        <fullName evidence="2 3">Uncharacterized protein</fullName>
    </submittedName>
</protein>
<keyword evidence="4" id="KW-1185">Reference proteome</keyword>
<dbReference type="InParanoid" id="A0A2K1IJ67"/>
<proteinExistence type="predicted"/>
<evidence type="ECO:0000256" key="1">
    <source>
        <dbReference type="SAM" id="Phobius"/>
    </source>
</evidence>
<reference evidence="3" key="3">
    <citation type="submission" date="2020-12" db="UniProtKB">
        <authorList>
            <consortium name="EnsemblPlants"/>
        </authorList>
    </citation>
    <scope>IDENTIFICATION</scope>
</reference>
<dbReference type="Gramene" id="Pp3c23_13078V3.1">
    <property type="protein sequence ID" value="PAC:32950550.CDS.1"/>
    <property type="gene ID" value="Pp3c23_13078"/>
</dbReference>
<gene>
    <name evidence="2" type="ORF">PHYPA_028006</name>
</gene>
<reference evidence="2 4" key="2">
    <citation type="journal article" date="2018" name="Plant J.">
        <title>The Physcomitrella patens chromosome-scale assembly reveals moss genome structure and evolution.</title>
        <authorList>
            <person name="Lang D."/>
            <person name="Ullrich K.K."/>
            <person name="Murat F."/>
            <person name="Fuchs J."/>
            <person name="Jenkins J."/>
            <person name="Haas F.B."/>
            <person name="Piednoel M."/>
            <person name="Gundlach H."/>
            <person name="Van Bel M."/>
            <person name="Meyberg R."/>
            <person name="Vives C."/>
            <person name="Morata J."/>
            <person name="Symeonidi A."/>
            <person name="Hiss M."/>
            <person name="Muchero W."/>
            <person name="Kamisugi Y."/>
            <person name="Saleh O."/>
            <person name="Blanc G."/>
            <person name="Decker E.L."/>
            <person name="van Gessel N."/>
            <person name="Grimwood J."/>
            <person name="Hayes R.D."/>
            <person name="Graham S.W."/>
            <person name="Gunter L.E."/>
            <person name="McDaniel S.F."/>
            <person name="Hoernstein S.N.W."/>
            <person name="Larsson A."/>
            <person name="Li F.W."/>
            <person name="Perroud P.F."/>
            <person name="Phillips J."/>
            <person name="Ranjan P."/>
            <person name="Rokshar D.S."/>
            <person name="Rothfels C.J."/>
            <person name="Schneider L."/>
            <person name="Shu S."/>
            <person name="Stevenson D.W."/>
            <person name="Thummler F."/>
            <person name="Tillich M."/>
            <person name="Villarreal Aguilar J.C."/>
            <person name="Widiez T."/>
            <person name="Wong G.K."/>
            <person name="Wymore A."/>
            <person name="Zhang Y."/>
            <person name="Zimmer A.D."/>
            <person name="Quatrano R.S."/>
            <person name="Mayer K.F.X."/>
            <person name="Goodstein D."/>
            <person name="Casacuberta J.M."/>
            <person name="Vandepoele K."/>
            <person name="Reski R."/>
            <person name="Cuming A.C."/>
            <person name="Tuskan G.A."/>
            <person name="Maumus F."/>
            <person name="Salse J."/>
            <person name="Schmutz J."/>
            <person name="Rensing S.A."/>
        </authorList>
    </citation>
    <scope>NUCLEOTIDE SEQUENCE [LARGE SCALE GENOMIC DNA]</scope>
    <source>
        <strain evidence="3 4">cv. Gransden 2004</strain>
    </source>
</reference>